<protein>
    <submittedName>
        <fullName evidence="1">Uncharacterized protein</fullName>
    </submittedName>
</protein>
<evidence type="ECO:0000313" key="2">
    <source>
        <dbReference type="Proteomes" id="UP000054248"/>
    </source>
</evidence>
<dbReference type="Proteomes" id="UP000054248">
    <property type="component" value="Unassembled WGS sequence"/>
</dbReference>
<dbReference type="EMBL" id="KN822970">
    <property type="protein sequence ID" value="KIO30609.1"/>
    <property type="molecule type" value="Genomic_DNA"/>
</dbReference>
<reference evidence="1 2" key="1">
    <citation type="submission" date="2014-04" db="EMBL/GenBank/DDBJ databases">
        <authorList>
            <consortium name="DOE Joint Genome Institute"/>
            <person name="Kuo A."/>
            <person name="Girlanda M."/>
            <person name="Perotto S."/>
            <person name="Kohler A."/>
            <person name="Nagy L.G."/>
            <person name="Floudas D."/>
            <person name="Copeland A."/>
            <person name="Barry K.W."/>
            <person name="Cichocki N."/>
            <person name="Veneault-Fourrey C."/>
            <person name="LaButti K."/>
            <person name="Lindquist E.A."/>
            <person name="Lipzen A."/>
            <person name="Lundell T."/>
            <person name="Morin E."/>
            <person name="Murat C."/>
            <person name="Sun H."/>
            <person name="Tunlid A."/>
            <person name="Henrissat B."/>
            <person name="Grigoriev I.V."/>
            <person name="Hibbett D.S."/>
            <person name="Martin F."/>
            <person name="Nordberg H.P."/>
            <person name="Cantor M.N."/>
            <person name="Hua S.X."/>
        </authorList>
    </citation>
    <scope>NUCLEOTIDE SEQUENCE [LARGE SCALE GENOMIC DNA]</scope>
    <source>
        <strain evidence="1 2">MUT 4182</strain>
    </source>
</reference>
<dbReference type="HOGENOM" id="CLU_1058425_0_0_1"/>
<evidence type="ECO:0000313" key="1">
    <source>
        <dbReference type="EMBL" id="KIO30609.1"/>
    </source>
</evidence>
<name>A0A0C3QRW0_9AGAM</name>
<proteinExistence type="predicted"/>
<gene>
    <name evidence="1" type="ORF">M407DRAFT_5532</name>
</gene>
<keyword evidence="2" id="KW-1185">Reference proteome</keyword>
<accession>A0A0C3QRW0</accession>
<organism evidence="1 2">
    <name type="scientific">Tulasnella calospora MUT 4182</name>
    <dbReference type="NCBI Taxonomy" id="1051891"/>
    <lineage>
        <taxon>Eukaryota</taxon>
        <taxon>Fungi</taxon>
        <taxon>Dikarya</taxon>
        <taxon>Basidiomycota</taxon>
        <taxon>Agaricomycotina</taxon>
        <taxon>Agaricomycetes</taxon>
        <taxon>Cantharellales</taxon>
        <taxon>Tulasnellaceae</taxon>
        <taxon>Tulasnella</taxon>
    </lineage>
</organism>
<dbReference type="OrthoDB" id="3143319at2759"/>
<dbReference type="AlphaFoldDB" id="A0A0C3QRW0"/>
<reference evidence="2" key="2">
    <citation type="submission" date="2015-01" db="EMBL/GenBank/DDBJ databases">
        <title>Evolutionary Origins and Diversification of the Mycorrhizal Mutualists.</title>
        <authorList>
            <consortium name="DOE Joint Genome Institute"/>
            <consortium name="Mycorrhizal Genomics Consortium"/>
            <person name="Kohler A."/>
            <person name="Kuo A."/>
            <person name="Nagy L.G."/>
            <person name="Floudas D."/>
            <person name="Copeland A."/>
            <person name="Barry K.W."/>
            <person name="Cichocki N."/>
            <person name="Veneault-Fourrey C."/>
            <person name="LaButti K."/>
            <person name="Lindquist E.A."/>
            <person name="Lipzen A."/>
            <person name="Lundell T."/>
            <person name="Morin E."/>
            <person name="Murat C."/>
            <person name="Riley R."/>
            <person name="Ohm R."/>
            <person name="Sun H."/>
            <person name="Tunlid A."/>
            <person name="Henrissat B."/>
            <person name="Grigoriev I.V."/>
            <person name="Hibbett D.S."/>
            <person name="Martin F."/>
        </authorList>
    </citation>
    <scope>NUCLEOTIDE SEQUENCE [LARGE SCALE GENOMIC DNA]</scope>
    <source>
        <strain evidence="2">MUT 4182</strain>
    </source>
</reference>
<sequence>MQVECERENQASQDHDLEAVEDFEQTDFRAALLTPPSRPKRKRKFDVGSCIIEPTYIPWPDEVGKPRQRLAAIKPHRVRQELVPDVEQLLSTGHKRYSWIIPVNGKLPSTVPLTSGIVVPPDATMVEELGDQSIVAASQAHGTKDRITWTPADLLLFWLCYVYISRHCLNRKSSGLSLVEKEGTERIESHKIDISKLDEALSLFFRETATRGKKTLILKDVVFISDPLGDVLWRLLKFKSLICPVSRDILWLALELVEVLTAQ</sequence>